<keyword evidence="1" id="KW-0808">Transferase</keyword>
<organism evidence="3 4">
    <name type="scientific">Synoicihabitans lomoniglobus</name>
    <dbReference type="NCBI Taxonomy" id="2909285"/>
    <lineage>
        <taxon>Bacteria</taxon>
        <taxon>Pseudomonadati</taxon>
        <taxon>Verrucomicrobiota</taxon>
        <taxon>Opitutia</taxon>
        <taxon>Opitutales</taxon>
        <taxon>Opitutaceae</taxon>
        <taxon>Synoicihabitans</taxon>
    </lineage>
</organism>
<gene>
    <name evidence="3" type="ORF">PXH66_10920</name>
</gene>
<dbReference type="PANTHER" id="PTHR43861:SF3">
    <property type="entry name" value="PUTATIVE (AFU_ORTHOLOGUE AFUA_2G14390)-RELATED"/>
    <property type="match status" value="1"/>
</dbReference>
<protein>
    <submittedName>
        <fullName evidence="3">Methyltransferase domain-containing protein</fullName>
    </submittedName>
</protein>
<reference evidence="3" key="1">
    <citation type="submission" date="2023-03" db="EMBL/GenBank/DDBJ databases">
        <title>Lomoglobus Profundus gen. nov., sp. nov., a novel member of the phylum Verrucomicrobia, isolated from deep-marine sediment of South China Sea.</title>
        <authorList>
            <person name="Ahmad T."/>
            <person name="Ishaq S.E."/>
            <person name="Wang F."/>
        </authorList>
    </citation>
    <scope>NUCLEOTIDE SEQUENCE</scope>
    <source>
        <strain evidence="3">LMO-M01</strain>
    </source>
</reference>
<dbReference type="Proteomes" id="UP001218638">
    <property type="component" value="Chromosome"/>
</dbReference>
<feature type="coiled-coil region" evidence="2">
    <location>
        <begin position="168"/>
        <end position="286"/>
    </location>
</feature>
<dbReference type="Gene3D" id="3.40.50.150">
    <property type="entry name" value="Vaccinia Virus protein VP39"/>
    <property type="match status" value="1"/>
</dbReference>
<name>A0AAF0CSR1_9BACT</name>
<evidence type="ECO:0000313" key="3">
    <source>
        <dbReference type="EMBL" id="WED67360.1"/>
    </source>
</evidence>
<dbReference type="RefSeq" id="WP_330932363.1">
    <property type="nucleotide sequence ID" value="NZ_CP119075.1"/>
</dbReference>
<keyword evidence="4" id="KW-1185">Reference proteome</keyword>
<keyword evidence="3" id="KW-0489">Methyltransferase</keyword>
<accession>A0AAF0CSR1</accession>
<dbReference type="SUPFAM" id="SSF53335">
    <property type="entry name" value="S-adenosyl-L-methionine-dependent methyltransferases"/>
    <property type="match status" value="1"/>
</dbReference>
<dbReference type="AlphaFoldDB" id="A0AAF0CSR1"/>
<evidence type="ECO:0000256" key="1">
    <source>
        <dbReference type="ARBA" id="ARBA00022679"/>
    </source>
</evidence>
<evidence type="ECO:0000313" key="4">
    <source>
        <dbReference type="Proteomes" id="UP001218638"/>
    </source>
</evidence>
<dbReference type="GO" id="GO:0008168">
    <property type="term" value="F:methyltransferase activity"/>
    <property type="evidence" value="ECO:0007669"/>
    <property type="project" value="UniProtKB-KW"/>
</dbReference>
<dbReference type="Pfam" id="PF13489">
    <property type="entry name" value="Methyltransf_23"/>
    <property type="match status" value="1"/>
</dbReference>
<dbReference type="EMBL" id="CP119075">
    <property type="protein sequence ID" value="WED67360.1"/>
    <property type="molecule type" value="Genomic_DNA"/>
</dbReference>
<dbReference type="PANTHER" id="PTHR43861">
    <property type="entry name" value="TRANS-ACONITATE 2-METHYLTRANSFERASE-RELATED"/>
    <property type="match status" value="1"/>
</dbReference>
<dbReference type="CDD" id="cd02440">
    <property type="entry name" value="AdoMet_MTases"/>
    <property type="match status" value="1"/>
</dbReference>
<sequence length="703" mass="78526">MSLPSPAPSDSPSLADLPSLSVEISLNQPGFALPEAVLQSIPLPVDFDEVVRAANDENRDKIALFRRQGLVNKLTLQALESVGLSLSQLAREIENRDRVLELLTAHLNQHGDRVQRHYSGLARHIHALTHHLEKITGDQKEQSEREAMLTAYTRQLTEQIEEVAGNLHTQMQRDAETANTRVDQLTQQIEEVAGNLHTQLEQDSIIANTRTSILTAISRATEGRLKDLNQRVSSLQNDLKFKAESSRLEDQEQRATNEGAALRQRVTTLENDLSIAKVQSEKLEAERSKQRADFDRNQASSLEKAFKKINSLESELSTRIARIEKEHSSQLDEAAKKIEALESTLSAQLKSIKEHEATNRSKAVKRENSLASSIRSANVGHKDLTAQIDSLRSDLLSVVENCSNLERRQESSEASLSAFSNISKQLLPTIRAQLQRLAEVDEAHQQEAASEALETATDAETVQMDGFYAALEARFRGPRALIRERQSHYLQTIDDARERVETFPPVLRSTDDEHPLDSLYATRGLLDLGCGRGEWLELLKERNLSAIGIEMNQFFLGTCRERGVEVIEANLVKFLSEAPADTVSVITGFHVIEHLPFPILQKVIRDCFRILRRGGIVIFETPNPGNILTSALNFRIDPTHQHPVHPALGEFLLQNGGFSNVRLEFLHPYDSSKLVGAEGDPVADRFNAYFHGPQDYAVIGVKP</sequence>
<dbReference type="InterPro" id="IPR029063">
    <property type="entry name" value="SAM-dependent_MTases_sf"/>
</dbReference>
<dbReference type="KEGG" id="slom:PXH66_10920"/>
<dbReference type="GO" id="GO:0032259">
    <property type="term" value="P:methylation"/>
    <property type="evidence" value="ECO:0007669"/>
    <property type="project" value="UniProtKB-KW"/>
</dbReference>
<feature type="coiled-coil region" evidence="2">
    <location>
        <begin position="324"/>
        <end position="358"/>
    </location>
</feature>
<evidence type="ECO:0000256" key="2">
    <source>
        <dbReference type="SAM" id="Coils"/>
    </source>
</evidence>
<proteinExistence type="predicted"/>
<keyword evidence="2" id="KW-0175">Coiled coil</keyword>